<dbReference type="RefSeq" id="WP_309482809.1">
    <property type="nucleotide sequence ID" value="NZ_CP133720.1"/>
</dbReference>
<name>A0ABY9RJC7_9BURK</name>
<keyword evidence="1" id="KW-0597">Phosphoprotein</keyword>
<dbReference type="CDD" id="cd00077">
    <property type="entry name" value="HDc"/>
    <property type="match status" value="1"/>
</dbReference>
<dbReference type="Gene3D" id="1.10.3210.10">
    <property type="entry name" value="Hypothetical protein af1432"/>
    <property type="match status" value="1"/>
</dbReference>
<dbReference type="InterPro" id="IPR052020">
    <property type="entry name" value="Cyclic_di-GMP/3'3'-cGAMP_PDE"/>
</dbReference>
<dbReference type="PROSITE" id="PS50110">
    <property type="entry name" value="RESPONSE_REGULATORY"/>
    <property type="match status" value="1"/>
</dbReference>
<dbReference type="PANTHER" id="PTHR45228">
    <property type="entry name" value="CYCLIC DI-GMP PHOSPHODIESTERASE TM_0186-RELATED"/>
    <property type="match status" value="1"/>
</dbReference>
<dbReference type="InterPro" id="IPR001789">
    <property type="entry name" value="Sig_transdc_resp-reg_receiver"/>
</dbReference>
<dbReference type="SUPFAM" id="SSF52172">
    <property type="entry name" value="CheY-like"/>
    <property type="match status" value="1"/>
</dbReference>
<feature type="domain" description="HD-GYP" evidence="3">
    <location>
        <begin position="132"/>
        <end position="329"/>
    </location>
</feature>
<proteinExistence type="predicted"/>
<organism evidence="4 5">
    <name type="scientific">Undibacterium cyanobacteriorum</name>
    <dbReference type="NCBI Taxonomy" id="3073561"/>
    <lineage>
        <taxon>Bacteria</taxon>
        <taxon>Pseudomonadati</taxon>
        <taxon>Pseudomonadota</taxon>
        <taxon>Betaproteobacteria</taxon>
        <taxon>Burkholderiales</taxon>
        <taxon>Oxalobacteraceae</taxon>
        <taxon>Undibacterium</taxon>
    </lineage>
</organism>
<keyword evidence="5" id="KW-1185">Reference proteome</keyword>
<evidence type="ECO:0000259" key="2">
    <source>
        <dbReference type="PROSITE" id="PS50110"/>
    </source>
</evidence>
<dbReference type="InterPro" id="IPR037522">
    <property type="entry name" value="HD_GYP_dom"/>
</dbReference>
<dbReference type="PROSITE" id="PS51832">
    <property type="entry name" value="HD_GYP"/>
    <property type="match status" value="1"/>
</dbReference>
<dbReference type="Pfam" id="PF00072">
    <property type="entry name" value="Response_reg"/>
    <property type="match status" value="1"/>
</dbReference>
<dbReference type="EMBL" id="CP133720">
    <property type="protein sequence ID" value="WMW81329.1"/>
    <property type="molecule type" value="Genomic_DNA"/>
</dbReference>
<dbReference type="SUPFAM" id="SSF109604">
    <property type="entry name" value="HD-domain/PDEase-like"/>
    <property type="match status" value="1"/>
</dbReference>
<dbReference type="Gene3D" id="3.40.50.2300">
    <property type="match status" value="1"/>
</dbReference>
<accession>A0ABY9RJC7</accession>
<dbReference type="PANTHER" id="PTHR45228:SF5">
    <property type="entry name" value="CYCLIC DI-GMP PHOSPHODIESTERASE VC_1348-RELATED"/>
    <property type="match status" value="1"/>
</dbReference>
<evidence type="ECO:0000256" key="1">
    <source>
        <dbReference type="PROSITE-ProRule" id="PRU00169"/>
    </source>
</evidence>
<dbReference type="CDD" id="cd19920">
    <property type="entry name" value="REC_PA4781-like"/>
    <property type="match status" value="1"/>
</dbReference>
<gene>
    <name evidence="4" type="ORF">RF679_03360</name>
</gene>
<dbReference type="Proteomes" id="UP001181355">
    <property type="component" value="Chromosome"/>
</dbReference>
<evidence type="ECO:0000313" key="4">
    <source>
        <dbReference type="EMBL" id="WMW81329.1"/>
    </source>
</evidence>
<dbReference type="InterPro" id="IPR003607">
    <property type="entry name" value="HD/PDEase_dom"/>
</dbReference>
<evidence type="ECO:0000259" key="3">
    <source>
        <dbReference type="PROSITE" id="PS51832"/>
    </source>
</evidence>
<dbReference type="InterPro" id="IPR011006">
    <property type="entry name" value="CheY-like_superfamily"/>
</dbReference>
<evidence type="ECO:0000313" key="5">
    <source>
        <dbReference type="Proteomes" id="UP001181355"/>
    </source>
</evidence>
<feature type="modified residue" description="4-aspartylphosphate" evidence="1">
    <location>
        <position position="57"/>
    </location>
</feature>
<dbReference type="Pfam" id="PF13487">
    <property type="entry name" value="HD_5"/>
    <property type="match status" value="1"/>
</dbReference>
<dbReference type="SMART" id="SM00448">
    <property type="entry name" value="REC"/>
    <property type="match status" value="1"/>
</dbReference>
<dbReference type="SMART" id="SM00471">
    <property type="entry name" value="HDc"/>
    <property type="match status" value="1"/>
</dbReference>
<protein>
    <submittedName>
        <fullName evidence="4">Response regulator</fullName>
    </submittedName>
</protein>
<sequence>MSSLDHRPKILVVDDAASNLQILRQVLQDDYRLLFALDGEKALKLAQEETPHLILLDVMMPGMTGLETCRHLKANTVTQDIPVIFVTALSEVSDESAGFEAGAVDYITKPVSPPIVKARVKTHLSLVRADELHRTRLQIIQCLGRAAEYRDNETGLHVIRMSHYSRILALAAGFGDEMADLLFNAAPMHDIGKIGTPDHVLLKPGKLDQDEWQLMQKHVIMGAEILGEHDSPLLKMARLIALYHHEKFDGSGYPHRASGEAIPIEARIVAIADVFDALTSVRPYKKAWSVEEAVALLEAEKGKHFDPRLVDLFLSQLPDILVIKEQYKEQELM</sequence>
<reference evidence="4" key="1">
    <citation type="submission" date="2023-09" db="EMBL/GenBank/DDBJ databases">
        <title>Undibacterium sp. 20NA77.5 isolated from freshwater.</title>
        <authorList>
            <person name="Le V."/>
            <person name="Ko S.-R."/>
            <person name="Ahn C.-Y."/>
            <person name="Oh H.-M."/>
        </authorList>
    </citation>
    <scope>NUCLEOTIDE SEQUENCE</scope>
    <source>
        <strain evidence="4">20NA77.5</strain>
    </source>
</reference>
<feature type="domain" description="Response regulatory" evidence="2">
    <location>
        <begin position="9"/>
        <end position="124"/>
    </location>
</feature>